<dbReference type="Proteomes" id="UP000199377">
    <property type="component" value="Unassembled WGS sequence"/>
</dbReference>
<protein>
    <submittedName>
        <fullName evidence="3">Protease I</fullName>
    </submittedName>
</protein>
<dbReference type="SUPFAM" id="SSF52317">
    <property type="entry name" value="Class I glutamine amidotransferase-like"/>
    <property type="match status" value="1"/>
</dbReference>
<accession>A0A1I3E1Y4</accession>
<reference evidence="3 4" key="1">
    <citation type="submission" date="2016-10" db="EMBL/GenBank/DDBJ databases">
        <authorList>
            <person name="de Groot N.N."/>
        </authorList>
    </citation>
    <scope>NUCLEOTIDE SEQUENCE [LARGE SCALE GENOMIC DNA]</scope>
    <source>
        <strain evidence="3 4">CGMCC 1.11030</strain>
    </source>
</reference>
<sequence>MADLTGKRIAILATHGFEQSELLVPRDRLREMGAEVHVVSPDAGPIRGWKGADWGESAEVDRRLEDVNHDAFHALVLPGGQINPDLLRANRGAVDFVKAFHDAKKPIAAICHGPWLLIEAGIVRGRRATSFGSIRTDMINAGARWEDEAVICDEGIVTSRKPEDLDAFVNKIAEEVLEGKHHARAA</sequence>
<dbReference type="InterPro" id="IPR006286">
    <property type="entry name" value="C56_PfpI-like"/>
</dbReference>
<keyword evidence="4" id="KW-1185">Reference proteome</keyword>
<dbReference type="InterPro" id="IPR029062">
    <property type="entry name" value="Class_I_gatase-like"/>
</dbReference>
<dbReference type="AlphaFoldDB" id="A0A1I3E1Y4"/>
<dbReference type="Gene3D" id="3.40.50.880">
    <property type="match status" value="1"/>
</dbReference>
<dbReference type="OrthoDB" id="9792284at2"/>
<dbReference type="PANTHER" id="PTHR42733:SF12">
    <property type="entry name" value="PROTEINASE"/>
    <property type="match status" value="1"/>
</dbReference>
<dbReference type="GO" id="GO:0006508">
    <property type="term" value="P:proteolysis"/>
    <property type="evidence" value="ECO:0007669"/>
    <property type="project" value="UniProtKB-KW"/>
</dbReference>
<gene>
    <name evidence="3" type="ORF">SAMN05216258_103138</name>
</gene>
<evidence type="ECO:0000313" key="3">
    <source>
        <dbReference type="EMBL" id="SFH92976.1"/>
    </source>
</evidence>
<keyword evidence="3" id="KW-0645">Protease</keyword>
<dbReference type="STRING" id="1114924.SAMN05216258_103138"/>
<organism evidence="3 4">
    <name type="scientific">Albimonas pacifica</name>
    <dbReference type="NCBI Taxonomy" id="1114924"/>
    <lineage>
        <taxon>Bacteria</taxon>
        <taxon>Pseudomonadati</taxon>
        <taxon>Pseudomonadota</taxon>
        <taxon>Alphaproteobacteria</taxon>
        <taxon>Rhodobacterales</taxon>
        <taxon>Paracoccaceae</taxon>
        <taxon>Albimonas</taxon>
    </lineage>
</organism>
<dbReference type="InterPro" id="IPR002818">
    <property type="entry name" value="DJ-1/PfpI"/>
</dbReference>
<evidence type="ECO:0000313" key="4">
    <source>
        <dbReference type="Proteomes" id="UP000199377"/>
    </source>
</evidence>
<keyword evidence="3" id="KW-0378">Hydrolase</keyword>
<dbReference type="NCBIfam" id="TIGR01382">
    <property type="entry name" value="PfpI"/>
    <property type="match status" value="1"/>
</dbReference>
<dbReference type="PANTHER" id="PTHR42733">
    <property type="entry name" value="DJ-1 PROTEIN"/>
    <property type="match status" value="1"/>
</dbReference>
<dbReference type="GO" id="GO:0008233">
    <property type="term" value="F:peptidase activity"/>
    <property type="evidence" value="ECO:0007669"/>
    <property type="project" value="UniProtKB-KW"/>
</dbReference>
<dbReference type="Pfam" id="PF01965">
    <property type="entry name" value="DJ-1_PfpI"/>
    <property type="match status" value="1"/>
</dbReference>
<dbReference type="CDD" id="cd03134">
    <property type="entry name" value="GATase1_PfpI_like"/>
    <property type="match status" value="1"/>
</dbReference>
<dbReference type="PROSITE" id="PS51276">
    <property type="entry name" value="PEPTIDASE_C56_PFPI"/>
    <property type="match status" value="1"/>
</dbReference>
<comment type="similarity">
    <text evidence="1">Belongs to the peptidase C56 family.</text>
</comment>
<evidence type="ECO:0000259" key="2">
    <source>
        <dbReference type="Pfam" id="PF01965"/>
    </source>
</evidence>
<evidence type="ECO:0000256" key="1">
    <source>
        <dbReference type="ARBA" id="ARBA00008542"/>
    </source>
</evidence>
<dbReference type="EMBL" id="FOQH01000003">
    <property type="protein sequence ID" value="SFH92976.1"/>
    <property type="molecule type" value="Genomic_DNA"/>
</dbReference>
<dbReference type="RefSeq" id="WP_092858939.1">
    <property type="nucleotide sequence ID" value="NZ_FOQH01000003.1"/>
</dbReference>
<feature type="domain" description="DJ-1/PfpI" evidence="2">
    <location>
        <begin position="7"/>
        <end position="175"/>
    </location>
</feature>
<proteinExistence type="inferred from homology"/>
<name>A0A1I3E1Y4_9RHOB</name>